<comment type="subcellular location">
    <subcellularLocation>
        <location evidence="1">Membrane</location>
    </subcellularLocation>
</comment>
<feature type="transmembrane region" description="Helical" evidence="5">
    <location>
        <begin position="124"/>
        <end position="143"/>
    </location>
</feature>
<dbReference type="Gene3D" id="1.20.120.550">
    <property type="entry name" value="Membrane associated eicosanoid/glutathione metabolism-like domain"/>
    <property type="match status" value="1"/>
</dbReference>
<dbReference type="Gramene" id="rna-gnl|WGS:JABURB|Cocit.L4652.1">
    <property type="protein sequence ID" value="cds-KAF7846300.1"/>
    <property type="gene ID" value="gene-BT93_L4652"/>
</dbReference>
<evidence type="ECO:0000256" key="2">
    <source>
        <dbReference type="ARBA" id="ARBA00022692"/>
    </source>
</evidence>
<evidence type="ECO:0000256" key="1">
    <source>
        <dbReference type="ARBA" id="ARBA00004370"/>
    </source>
</evidence>
<feature type="transmembrane region" description="Helical" evidence="5">
    <location>
        <begin position="12"/>
        <end position="31"/>
    </location>
</feature>
<evidence type="ECO:0000256" key="4">
    <source>
        <dbReference type="ARBA" id="ARBA00023136"/>
    </source>
</evidence>
<gene>
    <name evidence="6" type="ORF">BT93_L4652</name>
</gene>
<evidence type="ECO:0000313" key="7">
    <source>
        <dbReference type="Proteomes" id="UP000806378"/>
    </source>
</evidence>
<evidence type="ECO:0000256" key="5">
    <source>
        <dbReference type="SAM" id="Phobius"/>
    </source>
</evidence>
<dbReference type="EMBL" id="MU093832">
    <property type="protein sequence ID" value="KAF7846300.1"/>
    <property type="molecule type" value="Genomic_DNA"/>
</dbReference>
<protein>
    <submittedName>
        <fullName evidence="6">Uncharacterized protein</fullName>
    </submittedName>
</protein>
<dbReference type="SUPFAM" id="SSF161084">
    <property type="entry name" value="MAPEG domain-like"/>
    <property type="match status" value="1"/>
</dbReference>
<evidence type="ECO:0000313" key="6">
    <source>
        <dbReference type="EMBL" id="KAF7846300.1"/>
    </source>
</evidence>
<keyword evidence="3 5" id="KW-1133">Transmembrane helix</keyword>
<dbReference type="GO" id="GO:0016020">
    <property type="term" value="C:membrane"/>
    <property type="evidence" value="ECO:0007669"/>
    <property type="project" value="UniProtKB-SubCell"/>
</dbReference>
<organism evidence="6 7">
    <name type="scientific">Corymbia citriodora subsp. variegata</name>
    <dbReference type="NCBI Taxonomy" id="360336"/>
    <lineage>
        <taxon>Eukaryota</taxon>
        <taxon>Viridiplantae</taxon>
        <taxon>Streptophyta</taxon>
        <taxon>Embryophyta</taxon>
        <taxon>Tracheophyta</taxon>
        <taxon>Spermatophyta</taxon>
        <taxon>Magnoliopsida</taxon>
        <taxon>eudicotyledons</taxon>
        <taxon>Gunneridae</taxon>
        <taxon>Pentapetalae</taxon>
        <taxon>rosids</taxon>
        <taxon>malvids</taxon>
        <taxon>Myrtales</taxon>
        <taxon>Myrtaceae</taxon>
        <taxon>Myrtoideae</taxon>
        <taxon>Eucalypteae</taxon>
        <taxon>Corymbia</taxon>
    </lineage>
</organism>
<dbReference type="Pfam" id="PF01124">
    <property type="entry name" value="MAPEG"/>
    <property type="match status" value="1"/>
</dbReference>
<dbReference type="PANTHER" id="PTHR35371">
    <property type="entry name" value="INNER MEMBRANE PROTEIN"/>
    <property type="match status" value="1"/>
</dbReference>
<dbReference type="PANTHER" id="PTHR35371:SF1">
    <property type="entry name" value="BLR7753 PROTEIN"/>
    <property type="match status" value="1"/>
</dbReference>
<keyword evidence="4 5" id="KW-0472">Membrane</keyword>
<dbReference type="AlphaFoldDB" id="A0A8T0CFP6"/>
<evidence type="ECO:0000256" key="3">
    <source>
        <dbReference type="ARBA" id="ARBA00022989"/>
    </source>
</evidence>
<dbReference type="Proteomes" id="UP000806378">
    <property type="component" value="Unassembled WGS sequence"/>
</dbReference>
<dbReference type="InterPro" id="IPR001129">
    <property type="entry name" value="Membr-assoc_MAPEG"/>
</dbReference>
<reference evidence="6" key="1">
    <citation type="submission" date="2020-05" db="EMBL/GenBank/DDBJ databases">
        <title>WGS assembly of Corymbia citriodora subspecies variegata.</title>
        <authorList>
            <person name="Barry K."/>
            <person name="Hundley H."/>
            <person name="Shu S."/>
            <person name="Jenkins J."/>
            <person name="Grimwood J."/>
            <person name="Baten A."/>
        </authorList>
    </citation>
    <scope>NUCLEOTIDE SEQUENCE</scope>
    <source>
        <strain evidence="6">CV2-018</strain>
    </source>
</reference>
<accession>A0A8T0CFP6</accession>
<keyword evidence="2 5" id="KW-0812">Transmembrane</keyword>
<dbReference type="InterPro" id="IPR023352">
    <property type="entry name" value="MAPEG-like_dom_sf"/>
</dbReference>
<name>A0A8T0CFP6_CORYI</name>
<dbReference type="OrthoDB" id="2122304at2759"/>
<keyword evidence="7" id="KW-1185">Reference proteome</keyword>
<comment type="caution">
    <text evidence="6">The sequence shown here is derived from an EMBL/GenBank/DDBJ whole genome shotgun (WGS) entry which is preliminary data.</text>
</comment>
<proteinExistence type="predicted"/>
<sequence length="153" mass="16476">MAAAALNLRQNYSLYAIPAAWILSLAPHFYAVQLGKFDNRNPRSYTKSLESDQSIDAETKGRIQRAEGAQQNGFENVGLFAAAVVAGNIAKLDNWTLNALTGGYLASRVLYNLLYINNTTDGAANARSAVFVSGIAMIFTLFIKAGNALKGQL</sequence>